<dbReference type="GO" id="GO:0006535">
    <property type="term" value="P:cysteine biosynthetic process from serine"/>
    <property type="evidence" value="ECO:0007669"/>
    <property type="project" value="InterPro"/>
</dbReference>
<feature type="region of interest" description="Disordered" evidence="7">
    <location>
        <begin position="486"/>
        <end position="507"/>
    </location>
</feature>
<dbReference type="STRING" id="404692.A0A0J6YFJ5"/>
<keyword evidence="5" id="KW-0663">Pyridoxal phosphate</keyword>
<dbReference type="EC" id="4.2.1.22" evidence="4"/>
<dbReference type="FunFam" id="3.40.50.1100:FF:000003">
    <property type="entry name" value="Cystathionine beta-synthase"/>
    <property type="match status" value="1"/>
</dbReference>
<evidence type="ECO:0000313" key="10">
    <source>
        <dbReference type="Proteomes" id="UP000054565"/>
    </source>
</evidence>
<comment type="catalytic activity">
    <reaction evidence="6">
        <text>L-homocysteine + L-serine = L,L-cystathionine + H2O</text>
        <dbReference type="Rhea" id="RHEA:10112"/>
        <dbReference type="ChEBI" id="CHEBI:15377"/>
        <dbReference type="ChEBI" id="CHEBI:33384"/>
        <dbReference type="ChEBI" id="CHEBI:58161"/>
        <dbReference type="ChEBI" id="CHEBI:58199"/>
        <dbReference type="EC" id="4.2.1.22"/>
    </reaction>
</comment>
<accession>A0A0J6YFJ5</accession>
<gene>
    <name evidence="9" type="ORF">CIRG_05480</name>
</gene>
<sequence>MAAPFLGQLMSDSVADYIGGTPLVRLNRVPAALGIKAQVYAKLEYFNAGGSVKDRIAKHMIEQAERDGVIKPGDTLIEASSGNTGIAIALMAAIKGYKRIITLSEKMSLEKEQILHALGARVVRTPAGVPIDSPDSIISVAKRLRNEIPRSFILDQYTNPANPAAHEFGTAEEIWHQTQGKVDAVISGAGTGGTVTGIAKGMKKHNPDVFLVGVDPVGSILAIPERLNETKGEYKVEGIGYDFLPDVLDQTAPDLWVKTTDKDSFKLARRLVREEGLLCGGSAGATVAALVQFMEQRPEFNKEEKLIVLILADGLRNYLTKFADDNWMKQNGYAGTAKTELRRMKKKYMHEVGIFANERTCHGESHDQFPGTQTPQESLRGYKRCHIRFSGNRDRPTGLTKHRVAKLACRTRLRFIHVLLEMAIPAVIALYVKSPSHMFNGVFKPSADSPGSIAPTPEKRYNNVGQVADGKQSRPLLCGGEKASMLPQTGDIDPADVSESQNHDGEPGRGFLRAYRLSILRWLEGQVVFTTRARGGAVL</sequence>
<evidence type="ECO:0000256" key="5">
    <source>
        <dbReference type="ARBA" id="ARBA00022898"/>
    </source>
</evidence>
<dbReference type="PROSITE" id="PS00901">
    <property type="entry name" value="CYS_SYNTHASE"/>
    <property type="match status" value="1"/>
</dbReference>
<evidence type="ECO:0000256" key="6">
    <source>
        <dbReference type="ARBA" id="ARBA00047490"/>
    </source>
</evidence>
<evidence type="ECO:0000256" key="1">
    <source>
        <dbReference type="ARBA" id="ARBA00001933"/>
    </source>
</evidence>
<dbReference type="InterPro" id="IPR036052">
    <property type="entry name" value="TrpB-like_PALP_sf"/>
</dbReference>
<dbReference type="FunFam" id="3.40.50.1100:FF:000118">
    <property type="entry name" value="Related to CYS4-cystathionine beta-synthase"/>
    <property type="match status" value="1"/>
</dbReference>
<dbReference type="SUPFAM" id="SSF53686">
    <property type="entry name" value="Tryptophan synthase beta subunit-like PLP-dependent enzymes"/>
    <property type="match status" value="1"/>
</dbReference>
<evidence type="ECO:0000259" key="8">
    <source>
        <dbReference type="Pfam" id="PF00291"/>
    </source>
</evidence>
<evidence type="ECO:0000256" key="4">
    <source>
        <dbReference type="ARBA" id="ARBA00012041"/>
    </source>
</evidence>
<organism evidence="9 10">
    <name type="scientific">Coccidioides immitis RMSCC 2394</name>
    <dbReference type="NCBI Taxonomy" id="404692"/>
    <lineage>
        <taxon>Eukaryota</taxon>
        <taxon>Fungi</taxon>
        <taxon>Dikarya</taxon>
        <taxon>Ascomycota</taxon>
        <taxon>Pezizomycotina</taxon>
        <taxon>Eurotiomycetes</taxon>
        <taxon>Eurotiomycetidae</taxon>
        <taxon>Onygenales</taxon>
        <taxon>Onygenaceae</taxon>
        <taxon>Coccidioides</taxon>
    </lineage>
</organism>
<dbReference type="InterPro" id="IPR050214">
    <property type="entry name" value="Cys_Synth/Cystath_Beta-Synth"/>
</dbReference>
<proteinExistence type="inferred from homology"/>
<evidence type="ECO:0000313" key="9">
    <source>
        <dbReference type="EMBL" id="KMP05799.1"/>
    </source>
</evidence>
<dbReference type="InterPro" id="IPR001926">
    <property type="entry name" value="TrpB-like_PALP"/>
</dbReference>
<dbReference type="Gene3D" id="3.40.50.1100">
    <property type="match status" value="2"/>
</dbReference>
<dbReference type="InterPro" id="IPR001216">
    <property type="entry name" value="P-phosphate_BS"/>
</dbReference>
<dbReference type="CDD" id="cd01561">
    <property type="entry name" value="CBS_like"/>
    <property type="match status" value="1"/>
</dbReference>
<dbReference type="GO" id="GO:0004122">
    <property type="term" value="F:cystathionine beta-synthase activity"/>
    <property type="evidence" value="ECO:0007669"/>
    <property type="project" value="UniProtKB-EC"/>
</dbReference>
<name>A0A0J6YFJ5_COCIT</name>
<dbReference type="Proteomes" id="UP000054565">
    <property type="component" value="Unassembled WGS sequence"/>
</dbReference>
<dbReference type="Pfam" id="PF00291">
    <property type="entry name" value="PALP"/>
    <property type="match status" value="1"/>
</dbReference>
<evidence type="ECO:0000256" key="3">
    <source>
        <dbReference type="ARBA" id="ARBA00007103"/>
    </source>
</evidence>
<comment type="pathway">
    <text evidence="2">Amino-acid biosynthesis; L-cysteine biosynthesis; L-cysteine from L-homocysteine and L-serine: step 1/2.</text>
</comment>
<reference evidence="10" key="1">
    <citation type="journal article" date="2010" name="Genome Res.">
        <title>Population genomic sequencing of Coccidioides fungi reveals recent hybridization and transposon control.</title>
        <authorList>
            <person name="Neafsey D.E."/>
            <person name="Barker B.M."/>
            <person name="Sharpton T.J."/>
            <person name="Stajich J.E."/>
            <person name="Park D.J."/>
            <person name="Whiston E."/>
            <person name="Hung C.-Y."/>
            <person name="McMahan C."/>
            <person name="White J."/>
            <person name="Sykes S."/>
            <person name="Heiman D."/>
            <person name="Young S."/>
            <person name="Zeng Q."/>
            <person name="Abouelleil A."/>
            <person name="Aftuck L."/>
            <person name="Bessette D."/>
            <person name="Brown A."/>
            <person name="FitzGerald M."/>
            <person name="Lui A."/>
            <person name="Macdonald J.P."/>
            <person name="Priest M."/>
            <person name="Orbach M.J."/>
            <person name="Galgiani J.N."/>
            <person name="Kirkland T.N."/>
            <person name="Cole G.T."/>
            <person name="Birren B.W."/>
            <person name="Henn M.R."/>
            <person name="Taylor J.W."/>
            <person name="Rounsley S.D."/>
        </authorList>
    </citation>
    <scope>NUCLEOTIDE SEQUENCE [LARGE SCALE GENOMIC DNA]</scope>
    <source>
        <strain evidence="10">RMSCC 2394</strain>
    </source>
</reference>
<protein>
    <recommendedName>
        <fullName evidence="4">cystathionine beta-synthase</fullName>
        <ecNumber evidence="4">4.2.1.22</ecNumber>
    </recommendedName>
</protein>
<dbReference type="EMBL" id="DS028095">
    <property type="protein sequence ID" value="KMP05799.1"/>
    <property type="molecule type" value="Genomic_DNA"/>
</dbReference>
<evidence type="ECO:0000256" key="2">
    <source>
        <dbReference type="ARBA" id="ARBA00005003"/>
    </source>
</evidence>
<dbReference type="AlphaFoldDB" id="A0A0J6YFJ5"/>
<dbReference type="PANTHER" id="PTHR10314">
    <property type="entry name" value="CYSTATHIONINE BETA-SYNTHASE"/>
    <property type="match status" value="1"/>
</dbReference>
<evidence type="ECO:0000256" key="7">
    <source>
        <dbReference type="SAM" id="MobiDB-lite"/>
    </source>
</evidence>
<comment type="similarity">
    <text evidence="3">Belongs to the cysteine synthase/cystathionine beta-synthase family.</text>
</comment>
<comment type="cofactor">
    <cofactor evidence="1">
        <name>pyridoxal 5'-phosphate</name>
        <dbReference type="ChEBI" id="CHEBI:597326"/>
    </cofactor>
</comment>
<feature type="domain" description="Tryptophan synthase beta chain-like PALP" evidence="8">
    <location>
        <begin position="15"/>
        <end position="311"/>
    </location>
</feature>
<feature type="region of interest" description="Disordered" evidence="7">
    <location>
        <begin position="450"/>
        <end position="473"/>
    </location>
</feature>